<feature type="region of interest" description="Disordered" evidence="1">
    <location>
        <begin position="1"/>
        <end position="33"/>
    </location>
</feature>
<keyword evidence="3" id="KW-1185">Reference proteome</keyword>
<accession>A0A841GYH5</accession>
<dbReference type="RefSeq" id="WP_170034698.1">
    <property type="nucleotide sequence ID" value="NZ_JABDTL010000001.1"/>
</dbReference>
<comment type="caution">
    <text evidence="2">The sequence shown here is derived from an EMBL/GenBank/DDBJ whole genome shotgun (WGS) entry which is preliminary data.</text>
</comment>
<dbReference type="Proteomes" id="UP000582837">
    <property type="component" value="Unassembled WGS sequence"/>
</dbReference>
<dbReference type="GO" id="GO:0016787">
    <property type="term" value="F:hydrolase activity"/>
    <property type="evidence" value="ECO:0007669"/>
    <property type="project" value="UniProtKB-KW"/>
</dbReference>
<protein>
    <submittedName>
        <fullName evidence="2">NanoRNase/pAp phosphatase (C-di-AMP/oligoRNAs hydrolase)</fullName>
    </submittedName>
</protein>
<name>A0A841GYH5_9BACT</name>
<dbReference type="InterPro" id="IPR038763">
    <property type="entry name" value="DHH_sf"/>
</dbReference>
<proteinExistence type="predicted"/>
<gene>
    <name evidence="2" type="ORF">HNQ61_002399</name>
</gene>
<keyword evidence="2" id="KW-0378">Hydrolase</keyword>
<organism evidence="2 3">
    <name type="scientific">Longimicrobium terrae</name>
    <dbReference type="NCBI Taxonomy" id="1639882"/>
    <lineage>
        <taxon>Bacteria</taxon>
        <taxon>Pseudomonadati</taxon>
        <taxon>Gemmatimonadota</taxon>
        <taxon>Longimicrobiia</taxon>
        <taxon>Longimicrobiales</taxon>
        <taxon>Longimicrobiaceae</taxon>
        <taxon>Longimicrobium</taxon>
    </lineage>
</organism>
<dbReference type="PANTHER" id="PTHR47618">
    <property type="entry name" value="BIFUNCTIONAL OLIGORIBONUCLEASE AND PAP PHOSPHATASE NRNA"/>
    <property type="match status" value="1"/>
</dbReference>
<dbReference type="AlphaFoldDB" id="A0A841GYH5"/>
<dbReference type="PANTHER" id="PTHR47618:SF1">
    <property type="entry name" value="BIFUNCTIONAL OLIGORIBONUCLEASE AND PAP PHOSPHATASE NRNA"/>
    <property type="match status" value="1"/>
</dbReference>
<sequence length="397" mass="43358">MSQDSESVHGAPRGVAMAPEPPAPSQETSSGRAAELARLLDARRGERHIVALQDFPDPDAISCGLAYREIARGYDIDAELVYDGLISHPENRALVNLLGVPVRQFTPDMDLSAFAAAIFVDNQGATTHLTDRLKAAGVPTLAVVDHHDPDDVLDPVFSDVRPLGAAATILAEYLASGALLTLEVGNESHSRLATALMHGLHSETDGFVRARAPEYRAAAYLARHIDPDLLERVLCVQKSRGTLKVIERALHDRVVRNGFSVSGVGFVRWAERDSIPVAADFLLTEENVHTSIVFGMLGDDHGREVITGSLRTTRPTMHVDQFLKHALGEDLRGRPYGGGRSRAGGFEIDIGFLKGDEDDPEQQALKWALFDRRIRRKLFREAGVEELDEVCGIDPDD</sequence>
<dbReference type="Gene3D" id="3.90.1640.10">
    <property type="entry name" value="inorganic pyrophosphatase (n-terminal core)"/>
    <property type="match status" value="1"/>
</dbReference>
<evidence type="ECO:0000313" key="3">
    <source>
        <dbReference type="Proteomes" id="UP000582837"/>
    </source>
</evidence>
<evidence type="ECO:0000313" key="2">
    <source>
        <dbReference type="EMBL" id="MBB6070778.1"/>
    </source>
</evidence>
<evidence type="ECO:0000256" key="1">
    <source>
        <dbReference type="SAM" id="MobiDB-lite"/>
    </source>
</evidence>
<reference evidence="2 3" key="1">
    <citation type="submission" date="2020-08" db="EMBL/GenBank/DDBJ databases">
        <title>Genomic Encyclopedia of Type Strains, Phase IV (KMG-IV): sequencing the most valuable type-strain genomes for metagenomic binning, comparative biology and taxonomic classification.</title>
        <authorList>
            <person name="Goeker M."/>
        </authorList>
    </citation>
    <scope>NUCLEOTIDE SEQUENCE [LARGE SCALE GENOMIC DNA]</scope>
    <source>
        <strain evidence="2 3">DSM 29007</strain>
    </source>
</reference>
<dbReference type="EMBL" id="JACHIA010000005">
    <property type="protein sequence ID" value="MBB6070778.1"/>
    <property type="molecule type" value="Genomic_DNA"/>
</dbReference>
<dbReference type="InterPro" id="IPR051319">
    <property type="entry name" value="Oligoribo/pAp-PDE_c-di-AMP_PDE"/>
</dbReference>
<dbReference type="SUPFAM" id="SSF64182">
    <property type="entry name" value="DHH phosphoesterases"/>
    <property type="match status" value="1"/>
</dbReference>